<dbReference type="SMART" id="SM00903">
    <property type="entry name" value="Flavin_Reduct"/>
    <property type="match status" value="1"/>
</dbReference>
<protein>
    <submittedName>
        <fullName evidence="4">Flavin reductase family protein</fullName>
    </submittedName>
</protein>
<reference evidence="5" key="1">
    <citation type="journal article" date="2019" name="Int. J. Syst. Evol. Microbiol.">
        <title>The Global Catalogue of Microorganisms (GCM) 10K type strain sequencing project: providing services to taxonomists for standard genome sequencing and annotation.</title>
        <authorList>
            <consortium name="The Broad Institute Genomics Platform"/>
            <consortium name="The Broad Institute Genome Sequencing Center for Infectious Disease"/>
            <person name="Wu L."/>
            <person name="Ma J."/>
        </authorList>
    </citation>
    <scope>NUCLEOTIDE SEQUENCE [LARGE SCALE GENOMIC DNA]</scope>
    <source>
        <strain evidence="5">JCM 9373</strain>
    </source>
</reference>
<dbReference type="Pfam" id="PF01613">
    <property type="entry name" value="Flavin_Reduct"/>
    <property type="match status" value="1"/>
</dbReference>
<dbReference type="InterPro" id="IPR012349">
    <property type="entry name" value="Split_barrel_FMN-bd"/>
</dbReference>
<organism evidence="4 5">
    <name type="scientific">Planomonospora alba</name>
    <dbReference type="NCBI Taxonomy" id="161354"/>
    <lineage>
        <taxon>Bacteria</taxon>
        <taxon>Bacillati</taxon>
        <taxon>Actinomycetota</taxon>
        <taxon>Actinomycetes</taxon>
        <taxon>Streptosporangiales</taxon>
        <taxon>Streptosporangiaceae</taxon>
        <taxon>Planomonospora</taxon>
    </lineage>
</organism>
<evidence type="ECO:0000313" key="4">
    <source>
        <dbReference type="EMBL" id="GAA3146819.1"/>
    </source>
</evidence>
<proteinExistence type="inferred from homology"/>
<dbReference type="InterPro" id="IPR054682">
    <property type="entry name" value="HsaB"/>
</dbReference>
<dbReference type="NCBIfam" id="NF045630">
    <property type="entry name" value="monooxsub_HsaB"/>
    <property type="match status" value="1"/>
</dbReference>
<sequence>MTATSIDARDFRTVLGHFCTGVTVITGLDGTEPVGLTCQSFSSLSLDPPLVLFCPSRTSRSWPRIRHGGRFSVNVLAEDQQEVCEAFGSPGGTKFDAVGWRLTPGGAVVIDGVLAWLDCSIECVHGGGDHEIVVGRVRELRVERDHRPLLFYRGGHDLGVSLVGER</sequence>
<dbReference type="InterPro" id="IPR002563">
    <property type="entry name" value="Flavin_Rdtase-like_dom"/>
</dbReference>
<dbReference type="RefSeq" id="WP_344862135.1">
    <property type="nucleotide sequence ID" value="NZ_BAAAUT010000034.1"/>
</dbReference>
<keyword evidence="2" id="KW-0560">Oxidoreductase</keyword>
<dbReference type="PANTHER" id="PTHR30466">
    <property type="entry name" value="FLAVIN REDUCTASE"/>
    <property type="match status" value="1"/>
</dbReference>
<evidence type="ECO:0000259" key="3">
    <source>
        <dbReference type="SMART" id="SM00903"/>
    </source>
</evidence>
<gene>
    <name evidence="4" type="ORF">GCM10010466_42280</name>
</gene>
<dbReference type="SUPFAM" id="SSF50475">
    <property type="entry name" value="FMN-binding split barrel"/>
    <property type="match status" value="1"/>
</dbReference>
<comment type="similarity">
    <text evidence="1">Belongs to the non-flavoprotein flavin reductase family.</text>
</comment>
<evidence type="ECO:0000256" key="2">
    <source>
        <dbReference type="ARBA" id="ARBA00023002"/>
    </source>
</evidence>
<evidence type="ECO:0000313" key="5">
    <source>
        <dbReference type="Proteomes" id="UP001500320"/>
    </source>
</evidence>
<name>A0ABP6NGM3_9ACTN</name>
<evidence type="ECO:0000256" key="1">
    <source>
        <dbReference type="ARBA" id="ARBA00008898"/>
    </source>
</evidence>
<keyword evidence="5" id="KW-1185">Reference proteome</keyword>
<dbReference type="Gene3D" id="2.30.110.10">
    <property type="entry name" value="Electron Transport, Fmn-binding Protein, Chain A"/>
    <property type="match status" value="1"/>
</dbReference>
<dbReference type="EMBL" id="BAAAUT010000034">
    <property type="protein sequence ID" value="GAA3146819.1"/>
    <property type="molecule type" value="Genomic_DNA"/>
</dbReference>
<dbReference type="Proteomes" id="UP001500320">
    <property type="component" value="Unassembled WGS sequence"/>
</dbReference>
<dbReference type="PANTHER" id="PTHR30466:SF11">
    <property type="entry name" value="FLAVIN-DEPENDENT MONOOXYGENASE, REDUCTASE SUBUNIT HSAB"/>
    <property type="match status" value="1"/>
</dbReference>
<dbReference type="InterPro" id="IPR050268">
    <property type="entry name" value="NADH-dep_flavin_reductase"/>
</dbReference>
<comment type="caution">
    <text evidence="4">The sequence shown here is derived from an EMBL/GenBank/DDBJ whole genome shotgun (WGS) entry which is preliminary data.</text>
</comment>
<accession>A0ABP6NGM3</accession>
<feature type="domain" description="Flavin reductase like" evidence="3">
    <location>
        <begin position="15"/>
        <end position="158"/>
    </location>
</feature>